<dbReference type="RefSeq" id="WP_058474281.1">
    <property type="nucleotide sequence ID" value="NZ_CAAAIL010000001.1"/>
</dbReference>
<protein>
    <submittedName>
        <fullName evidence="2">Periplasmic protein</fullName>
    </submittedName>
</protein>
<evidence type="ECO:0000313" key="1">
    <source>
        <dbReference type="EMBL" id="KTD47745.1"/>
    </source>
</evidence>
<dbReference type="EMBL" id="UGOW01000001">
    <property type="protein sequence ID" value="STY18492.1"/>
    <property type="molecule type" value="Genomic_DNA"/>
</dbReference>
<accession>A0A378KVA7</accession>
<gene>
    <name evidence="1" type="ORF">Lqua_2138</name>
    <name evidence="2" type="ORF">NCTC12376_02311</name>
</gene>
<dbReference type="OrthoDB" id="5648361at2"/>
<proteinExistence type="predicted"/>
<dbReference type="AlphaFoldDB" id="A0A378KVA7"/>
<sequence length="150" mass="17180">MMMRLVVLSWMIFFSSSIWSFTCYYTLAKDSCWANYDVTVDVFDATNNSKLFSLTVPKGKSWGRTEFTCTAGQRLLYYARYSPVFWQSEEGKTYSALKSWTLPRTTNPEHVAWTIPVCFTADFSQVPLPPDARGNCKCDFGSIPEPKSEQ</sequence>
<keyword evidence="3" id="KW-1185">Reference proteome</keyword>
<dbReference type="EMBL" id="LNYR01000031">
    <property type="protein sequence ID" value="KTD47745.1"/>
    <property type="molecule type" value="Genomic_DNA"/>
</dbReference>
<reference evidence="2 4" key="2">
    <citation type="submission" date="2018-06" db="EMBL/GenBank/DDBJ databases">
        <authorList>
            <consortium name="Pathogen Informatics"/>
            <person name="Doyle S."/>
        </authorList>
    </citation>
    <scope>NUCLEOTIDE SEQUENCE [LARGE SCALE GENOMIC DNA]</scope>
    <source>
        <strain evidence="2 4">NCTC12376</strain>
    </source>
</reference>
<evidence type="ECO:0000313" key="3">
    <source>
        <dbReference type="Proteomes" id="UP000054639"/>
    </source>
</evidence>
<dbReference type="Proteomes" id="UP000254230">
    <property type="component" value="Unassembled WGS sequence"/>
</dbReference>
<organism evidence="2 4">
    <name type="scientific">Legionella quateirensis</name>
    <dbReference type="NCBI Taxonomy" id="45072"/>
    <lineage>
        <taxon>Bacteria</taxon>
        <taxon>Pseudomonadati</taxon>
        <taxon>Pseudomonadota</taxon>
        <taxon>Gammaproteobacteria</taxon>
        <taxon>Legionellales</taxon>
        <taxon>Legionellaceae</taxon>
        <taxon>Legionella</taxon>
    </lineage>
</organism>
<dbReference type="STRING" id="45072.Lqua_2138"/>
<evidence type="ECO:0000313" key="2">
    <source>
        <dbReference type="EMBL" id="STY18492.1"/>
    </source>
</evidence>
<reference evidence="1 3" key="1">
    <citation type="submission" date="2015-11" db="EMBL/GenBank/DDBJ databases">
        <title>Genomic analysis of 38 Legionella species identifies large and diverse effector repertoires.</title>
        <authorList>
            <person name="Burstein D."/>
            <person name="Amaro F."/>
            <person name="Zusman T."/>
            <person name="Lifshitz Z."/>
            <person name="Cohen O."/>
            <person name="Gilbert J.A."/>
            <person name="Pupko T."/>
            <person name="Shuman H.A."/>
            <person name="Segal G."/>
        </authorList>
    </citation>
    <scope>NUCLEOTIDE SEQUENCE [LARGE SCALE GENOMIC DNA]</scope>
    <source>
        <strain evidence="1 3">ATCC 49507</strain>
    </source>
</reference>
<name>A0A378KVA7_9GAMM</name>
<evidence type="ECO:0000313" key="4">
    <source>
        <dbReference type="Proteomes" id="UP000254230"/>
    </source>
</evidence>
<dbReference type="Proteomes" id="UP000054639">
    <property type="component" value="Unassembled WGS sequence"/>
</dbReference>